<keyword evidence="2" id="KW-1185">Reference proteome</keyword>
<dbReference type="EMBL" id="QYBB01000001">
    <property type="protein sequence ID" value="RYC33781.1"/>
    <property type="molecule type" value="Genomic_DNA"/>
</dbReference>
<gene>
    <name evidence="1" type="ORF">D3273_00560</name>
</gene>
<dbReference type="PANTHER" id="PTHR41913">
    <property type="entry name" value="DUF1684 DOMAIN-CONTAINING PROTEIN"/>
    <property type="match status" value="1"/>
</dbReference>
<proteinExistence type="predicted"/>
<organism evidence="1 2">
    <name type="scientific">Lichenibacterium minor</name>
    <dbReference type="NCBI Taxonomy" id="2316528"/>
    <lineage>
        <taxon>Bacteria</taxon>
        <taxon>Pseudomonadati</taxon>
        <taxon>Pseudomonadota</taxon>
        <taxon>Alphaproteobacteria</taxon>
        <taxon>Hyphomicrobiales</taxon>
        <taxon>Lichenihabitantaceae</taxon>
        <taxon>Lichenibacterium</taxon>
    </lineage>
</organism>
<evidence type="ECO:0000313" key="1">
    <source>
        <dbReference type="EMBL" id="RYC33781.1"/>
    </source>
</evidence>
<dbReference type="Proteomes" id="UP000290759">
    <property type="component" value="Unassembled WGS sequence"/>
</dbReference>
<sequence length="219" mass="23723">MADWDAAGGYPALWDWRRRVSDLYSAVRAEADPRRAWTLWREVRDGLFRDHPQSPLEPEARRGFAGLPVFDYDPAMRFHVGIDPLEAEPVAAEAGRDGALSLKPFGRTRGLAEALGAELTLFWVAGYGGGVFLPFADATAGAETYGGGRYLLDTIKGADLGSEFGADLGSDGSGRAVLDFNFSYNPSCSYSPAWVCPLSPPANRLRVPVRAGEKAPQLE</sequence>
<dbReference type="Gene3D" id="6.10.250.1680">
    <property type="match status" value="1"/>
</dbReference>
<name>A0A4Q2UEN7_9HYPH</name>
<dbReference type="RefSeq" id="WP_129222640.1">
    <property type="nucleotide sequence ID" value="NZ_QYBB01000001.1"/>
</dbReference>
<protein>
    <submittedName>
        <fullName evidence="1">DUF1684 domain-containing protein</fullName>
    </submittedName>
</protein>
<dbReference type="PANTHER" id="PTHR41913:SF1">
    <property type="entry name" value="DUF1684 DOMAIN-CONTAINING PROTEIN"/>
    <property type="match status" value="1"/>
</dbReference>
<accession>A0A4Q2UEN7</accession>
<dbReference type="Pfam" id="PF07920">
    <property type="entry name" value="DUF1684"/>
    <property type="match status" value="1"/>
</dbReference>
<evidence type="ECO:0000313" key="2">
    <source>
        <dbReference type="Proteomes" id="UP000290759"/>
    </source>
</evidence>
<dbReference type="AlphaFoldDB" id="A0A4Q2UEN7"/>
<dbReference type="OrthoDB" id="5493262at2"/>
<reference evidence="1 2" key="1">
    <citation type="submission" date="2018-12" db="EMBL/GenBank/DDBJ databases">
        <authorList>
            <person name="Grouzdev D.S."/>
            <person name="Krutkina M.S."/>
        </authorList>
    </citation>
    <scope>NUCLEOTIDE SEQUENCE [LARGE SCALE GENOMIC DNA]</scope>
    <source>
        <strain evidence="1 2">RmlP026</strain>
    </source>
</reference>
<dbReference type="InterPro" id="IPR012467">
    <property type="entry name" value="DUF1684"/>
</dbReference>
<reference evidence="1 2" key="2">
    <citation type="submission" date="2019-02" db="EMBL/GenBank/DDBJ databases">
        <title>'Lichenibacterium ramalinii' gen. nov. sp. nov., 'Lichenibacterium minor' gen. nov. sp. nov.</title>
        <authorList>
            <person name="Pankratov T."/>
        </authorList>
    </citation>
    <scope>NUCLEOTIDE SEQUENCE [LARGE SCALE GENOMIC DNA]</scope>
    <source>
        <strain evidence="1 2">RmlP026</strain>
    </source>
</reference>
<comment type="caution">
    <text evidence="1">The sequence shown here is derived from an EMBL/GenBank/DDBJ whole genome shotgun (WGS) entry which is preliminary data.</text>
</comment>